<dbReference type="SMART" id="SM00389">
    <property type="entry name" value="HOX"/>
    <property type="match status" value="1"/>
</dbReference>
<dbReference type="InterPro" id="IPR009057">
    <property type="entry name" value="Homeodomain-like_sf"/>
</dbReference>
<evidence type="ECO:0000256" key="4">
    <source>
        <dbReference type="PROSITE-ProRule" id="PRU00108"/>
    </source>
</evidence>
<dbReference type="PROSITE" id="PS00027">
    <property type="entry name" value="HOMEOBOX_1"/>
    <property type="match status" value="1"/>
</dbReference>
<dbReference type="GO" id="GO:0000981">
    <property type="term" value="F:DNA-binding transcription factor activity, RNA polymerase II-specific"/>
    <property type="evidence" value="ECO:0007669"/>
    <property type="project" value="InterPro"/>
</dbReference>
<keyword evidence="2 4" id="KW-0371">Homeobox</keyword>
<dbReference type="SUPFAM" id="SSF46689">
    <property type="entry name" value="Homeodomain-like"/>
    <property type="match status" value="1"/>
</dbReference>
<organism evidence="8">
    <name type="scientific">Schmidtea mediterranea</name>
    <name type="common">Freshwater planarian flatworm</name>
    <dbReference type="NCBI Taxonomy" id="79327"/>
    <lineage>
        <taxon>Eukaryota</taxon>
        <taxon>Metazoa</taxon>
        <taxon>Spiralia</taxon>
        <taxon>Lophotrochozoa</taxon>
        <taxon>Platyhelminthes</taxon>
        <taxon>Rhabditophora</taxon>
        <taxon>Seriata</taxon>
        <taxon>Tricladida</taxon>
        <taxon>Continenticola</taxon>
        <taxon>Geoplanoidea</taxon>
        <taxon>Dugesiidae</taxon>
        <taxon>Schmidtea</taxon>
    </lineage>
</organism>
<dbReference type="InterPro" id="IPR020479">
    <property type="entry name" value="HD_metazoa"/>
</dbReference>
<dbReference type="PRINTS" id="PR00031">
    <property type="entry name" value="HTHREPRESSR"/>
</dbReference>
<evidence type="ECO:0000256" key="1">
    <source>
        <dbReference type="ARBA" id="ARBA00023125"/>
    </source>
</evidence>
<proteinExistence type="evidence at transcript level"/>
<dbReference type="OrthoDB" id="6159439at2759"/>
<dbReference type="GO" id="GO:0000978">
    <property type="term" value="F:RNA polymerase II cis-regulatory region sequence-specific DNA binding"/>
    <property type="evidence" value="ECO:0007669"/>
    <property type="project" value="TreeGrafter"/>
</dbReference>
<dbReference type="PROSITE" id="PS50071">
    <property type="entry name" value="HOMEOBOX_2"/>
    <property type="match status" value="1"/>
</dbReference>
<dbReference type="Gene3D" id="1.10.10.60">
    <property type="entry name" value="Homeodomain-like"/>
    <property type="match status" value="1"/>
</dbReference>
<dbReference type="CDD" id="cd00086">
    <property type="entry name" value="homeodomain"/>
    <property type="match status" value="1"/>
</dbReference>
<dbReference type="InterPro" id="IPR050460">
    <property type="entry name" value="Distal-less_Homeobox_TF"/>
</dbReference>
<dbReference type="EMBL" id="JN983829">
    <property type="protein sequence ID" value="AFC87781.1"/>
    <property type="molecule type" value="mRNA"/>
</dbReference>
<keyword evidence="1 4" id="KW-0238">DNA-binding</keyword>
<protein>
    <submittedName>
        <fullName evidence="8">Distal-less</fullName>
    </submittedName>
</protein>
<dbReference type="InterPro" id="IPR001356">
    <property type="entry name" value="HD"/>
</dbReference>
<feature type="region of interest" description="Disordered" evidence="6">
    <location>
        <begin position="335"/>
        <end position="381"/>
    </location>
</feature>
<dbReference type="PANTHER" id="PTHR24327">
    <property type="entry name" value="HOMEOBOX PROTEIN"/>
    <property type="match status" value="1"/>
</dbReference>
<evidence type="ECO:0000313" key="8">
    <source>
        <dbReference type="EMBL" id="AFC87781.1"/>
    </source>
</evidence>
<dbReference type="FunFam" id="1.10.10.60:FF:000707">
    <property type="entry name" value="Dlx"/>
    <property type="match status" value="1"/>
</dbReference>
<feature type="DNA-binding region" description="Homeobox" evidence="4">
    <location>
        <begin position="237"/>
        <end position="296"/>
    </location>
</feature>
<feature type="domain" description="Homeobox" evidence="7">
    <location>
        <begin position="235"/>
        <end position="295"/>
    </location>
</feature>
<evidence type="ECO:0000256" key="5">
    <source>
        <dbReference type="RuleBase" id="RU000682"/>
    </source>
</evidence>
<feature type="region of interest" description="Disordered" evidence="6">
    <location>
        <begin position="1"/>
        <end position="27"/>
    </location>
</feature>
<name>H9B8J6_SCHMD</name>
<reference evidence="8" key="1">
    <citation type="journal article" date="2011" name="PLoS Genet.">
        <title>dlx and sp6-9 Control optic cup regeneration in a prototypic eye.</title>
        <authorList>
            <person name="Lapan S.W."/>
            <person name="Reddien P.W."/>
        </authorList>
    </citation>
    <scope>NUCLEOTIDE SEQUENCE</scope>
</reference>
<feature type="compositionally biased region" description="Low complexity" evidence="6">
    <location>
        <begin position="11"/>
        <end position="22"/>
    </location>
</feature>
<dbReference type="InterPro" id="IPR000047">
    <property type="entry name" value="HTH_motif"/>
</dbReference>
<evidence type="ECO:0000256" key="3">
    <source>
        <dbReference type="ARBA" id="ARBA00023242"/>
    </source>
</evidence>
<dbReference type="PANTHER" id="PTHR24327:SF81">
    <property type="entry name" value="HOMEOTIC PROTEIN DISTAL-LESS-RELATED"/>
    <property type="match status" value="1"/>
</dbReference>
<dbReference type="InterPro" id="IPR017970">
    <property type="entry name" value="Homeobox_CS"/>
</dbReference>
<dbReference type="AlphaFoldDB" id="H9B8J6"/>
<evidence type="ECO:0000256" key="6">
    <source>
        <dbReference type="SAM" id="MobiDB-lite"/>
    </source>
</evidence>
<keyword evidence="3 4" id="KW-0539">Nucleus</keyword>
<evidence type="ECO:0000259" key="7">
    <source>
        <dbReference type="PROSITE" id="PS50071"/>
    </source>
</evidence>
<comment type="subcellular location">
    <subcellularLocation>
        <location evidence="4 5">Nucleus</location>
    </subcellularLocation>
</comment>
<dbReference type="GO" id="GO:0005634">
    <property type="term" value="C:nucleus"/>
    <property type="evidence" value="ECO:0007669"/>
    <property type="project" value="UniProtKB-SubCell"/>
</dbReference>
<dbReference type="Pfam" id="PF00046">
    <property type="entry name" value="Homeodomain"/>
    <property type="match status" value="1"/>
</dbReference>
<dbReference type="PRINTS" id="PR00024">
    <property type="entry name" value="HOMEOBOX"/>
</dbReference>
<accession>H9B8J6</accession>
<feature type="compositionally biased region" description="Polar residues" evidence="6">
    <location>
        <begin position="338"/>
        <end position="381"/>
    </location>
</feature>
<sequence length="476" mass="52850">MDNGLFSSALPDSPSKSDIKPPQGLLPPFGLSKLDPQSFYGFPNQYDMLYPNMSTRLYAASDNCNEPNLSLTKTSIFSNSSNLAYSSLGCDNLPVSSPTDILQDGFGGINSHKKDLHSISGLGISTSNNQQLMPPLSTPGYRNINQQLNPGTNSSVILARNFNSPYGTQQSTSALGHLHQNYPTNSHNYMSSQSMAAAVYNYQHNMVFPTGQMTPPSMKEDIQREDQIRVSGKGKKIRKPRTIYSSLQLQQLSKRFQRTQYLSLPERAELASSLGLTQTQVKIWFQNRRSKYKKLIKQGQDPSILMNGEFNDSMDEMTEDQIDEDNCIKPKAEMLLTSDPNNPRGDSSDIPTETSEASSPVLKQQQTVTSIPSSGSPNNKYSLDGGLVSHYHGAIDPYPSQLTNPHQLSYYTNNMNNSQLPLGTSGFIDSSYLGMGQSMNHLTAQSGYQYYLNPYNTNSYPTWYSSECLLNNVDFK</sequence>
<evidence type="ECO:0000256" key="2">
    <source>
        <dbReference type="ARBA" id="ARBA00023155"/>
    </source>
</evidence>